<keyword evidence="2" id="KW-0472">Membrane</keyword>
<evidence type="ECO:0000256" key="2">
    <source>
        <dbReference type="SAM" id="Phobius"/>
    </source>
</evidence>
<keyword evidence="2" id="KW-1133">Transmembrane helix</keyword>
<accession>A0ABM6GHL0</accession>
<name>A0ABM6GHL0_9BIFI</name>
<sequence length="299" mass="33291">MKFKNLTKKQVIIIITIIIMIAVAVLGGTLIYHQNEVKNARETCAKTVSRAKNAVKTLEKQLTSKQTLEALKIKESEVEDKKTVETLKKLTVKPDKSLVECKTDNINTLKQASTEDSNLTNIINKQVKSVKQAVTSVFDSKLKKQVKDAKQQLAEILKQANTLLESSKNRVADDNTRKALENKINNVKNLLDEKNTSVKKLSDARNDVQNAVNSVNVSIKKKQDADAKKVATTNAIRRRATYSYPETNYAQDGNALNDPSCYFNNTCTRGGLTPEEEAKIDWSRYKNGCDIITGVCVLG</sequence>
<feature type="coiled-coil region" evidence="1">
    <location>
        <begin position="139"/>
        <end position="204"/>
    </location>
</feature>
<keyword evidence="1" id="KW-0175">Coiled coil</keyword>
<feature type="transmembrane region" description="Helical" evidence="2">
    <location>
        <begin position="12"/>
        <end position="32"/>
    </location>
</feature>
<keyword evidence="4" id="KW-1185">Reference proteome</keyword>
<proteinExistence type="predicted"/>
<evidence type="ECO:0000256" key="1">
    <source>
        <dbReference type="SAM" id="Coils"/>
    </source>
</evidence>
<dbReference type="EMBL" id="CP019058">
    <property type="protein sequence ID" value="APW18112.1"/>
    <property type="molecule type" value="Genomic_DNA"/>
</dbReference>
<keyword evidence="2" id="KW-0812">Transmembrane</keyword>
<protein>
    <submittedName>
        <fullName evidence="3">Uncharacterized protein</fullName>
    </submittedName>
</protein>
<gene>
    <name evidence="3" type="ORF">BVL65_00360</name>
</gene>
<organism evidence="3 4">
    <name type="scientific">Gardnerella swidsinskii</name>
    <dbReference type="NCBI Taxonomy" id="2792979"/>
    <lineage>
        <taxon>Bacteria</taxon>
        <taxon>Bacillati</taxon>
        <taxon>Actinomycetota</taxon>
        <taxon>Actinomycetes</taxon>
        <taxon>Bifidobacteriales</taxon>
        <taxon>Bifidobacteriaceae</taxon>
        <taxon>Gardnerella</taxon>
    </lineage>
</organism>
<reference evidence="4" key="1">
    <citation type="submission" date="2017-01" db="EMBL/GenBank/DDBJ databases">
        <title>Gardnerella vaginalis bacteremia associated with severe acute encephalopathy in a young female patient: Case Report and characterization of the isolate.</title>
        <authorList>
            <person name="Tankovic J."/>
            <person name="Timinskas A."/>
            <person name="Zilnyte M."/>
            <person name="Janulaitiene M."/>
            <person name="Zvirbliene A."/>
            <person name="Pleckaityte M."/>
        </authorList>
    </citation>
    <scope>NUCLEOTIDE SEQUENCE [LARGE SCALE GENOMIC DNA]</scope>
    <source>
        <strain evidence="4">GV37</strain>
    </source>
</reference>
<evidence type="ECO:0000313" key="4">
    <source>
        <dbReference type="Proteomes" id="UP000186260"/>
    </source>
</evidence>
<dbReference type="Proteomes" id="UP000186260">
    <property type="component" value="Chromosome"/>
</dbReference>
<dbReference type="RefSeq" id="WP_076002527.1">
    <property type="nucleotide sequence ID" value="NZ_CP019058.1"/>
</dbReference>
<evidence type="ECO:0000313" key="3">
    <source>
        <dbReference type="EMBL" id="APW18112.1"/>
    </source>
</evidence>